<dbReference type="PANTHER" id="PTHR30561">
    <property type="entry name" value="SMR FAMILY PROTON-DEPENDENT DRUG EFFLUX TRANSPORTER SUGE"/>
    <property type="match status" value="1"/>
</dbReference>
<dbReference type="GO" id="GO:0005886">
    <property type="term" value="C:plasma membrane"/>
    <property type="evidence" value="ECO:0007669"/>
    <property type="project" value="UniProtKB-SubCell"/>
</dbReference>
<dbReference type="Gene3D" id="1.10.3730.20">
    <property type="match status" value="2"/>
</dbReference>
<evidence type="ECO:0000256" key="10">
    <source>
        <dbReference type="ARBA" id="ARBA00023136"/>
    </source>
</evidence>
<keyword evidence="5" id="KW-0441">Lipid A biosynthesis</keyword>
<proteinExistence type="predicted"/>
<feature type="transmembrane region" description="Helical" evidence="11">
    <location>
        <begin position="35"/>
        <end position="53"/>
    </location>
</feature>
<evidence type="ECO:0000256" key="2">
    <source>
        <dbReference type="ARBA" id="ARBA00022475"/>
    </source>
</evidence>
<keyword evidence="7" id="KW-0448">Lipopolysaccharide biosynthesis</keyword>
<dbReference type="EMBL" id="QTNY01000013">
    <property type="protein sequence ID" value="RQP76066.1"/>
    <property type="molecule type" value="Genomic_DNA"/>
</dbReference>
<dbReference type="Proteomes" id="UP000273734">
    <property type="component" value="Unassembled WGS sequence"/>
</dbReference>
<organism evidence="13 14">
    <name type="scientific">Burkholderia ubonensis</name>
    <dbReference type="NCBI Taxonomy" id="101571"/>
    <lineage>
        <taxon>Bacteria</taxon>
        <taxon>Pseudomonadati</taxon>
        <taxon>Pseudomonadota</taxon>
        <taxon>Betaproteobacteria</taxon>
        <taxon>Burkholderiales</taxon>
        <taxon>Burkholderiaceae</taxon>
        <taxon>Burkholderia</taxon>
        <taxon>Burkholderia cepacia complex</taxon>
    </lineage>
</organism>
<keyword evidence="2" id="KW-1003">Cell membrane</keyword>
<dbReference type="GO" id="GO:0009245">
    <property type="term" value="P:lipid A biosynthetic process"/>
    <property type="evidence" value="ECO:0007669"/>
    <property type="project" value="UniProtKB-KW"/>
</dbReference>
<protein>
    <submittedName>
        <fullName evidence="13">EamA family transporter</fullName>
    </submittedName>
</protein>
<evidence type="ECO:0000256" key="6">
    <source>
        <dbReference type="ARBA" id="ARBA00022692"/>
    </source>
</evidence>
<keyword evidence="4" id="KW-0997">Cell inner membrane</keyword>
<evidence type="ECO:0000256" key="8">
    <source>
        <dbReference type="ARBA" id="ARBA00022989"/>
    </source>
</evidence>
<feature type="domain" description="EamA" evidence="12">
    <location>
        <begin position="142"/>
        <end position="273"/>
    </location>
</feature>
<gene>
    <name evidence="13" type="ORF">DF015_19650</name>
</gene>
<dbReference type="PANTHER" id="PTHR30561:SF9">
    <property type="entry name" value="4-AMINO-4-DEOXY-L-ARABINOSE-PHOSPHOUNDECAPRENOL FLIPPASE SUBUNIT ARNF-RELATED"/>
    <property type="match status" value="1"/>
</dbReference>
<keyword evidence="3" id="KW-0444">Lipid biosynthesis</keyword>
<feature type="transmembrane region" description="Helical" evidence="11">
    <location>
        <begin position="6"/>
        <end position="23"/>
    </location>
</feature>
<evidence type="ECO:0000256" key="11">
    <source>
        <dbReference type="SAM" id="Phobius"/>
    </source>
</evidence>
<keyword evidence="6 11" id="KW-0812">Transmembrane</keyword>
<name>A0AB74D4S6_9BURK</name>
<dbReference type="SUPFAM" id="SSF103481">
    <property type="entry name" value="Multidrug resistance efflux transporter EmrE"/>
    <property type="match status" value="2"/>
</dbReference>
<evidence type="ECO:0000256" key="9">
    <source>
        <dbReference type="ARBA" id="ARBA00023098"/>
    </source>
</evidence>
<keyword evidence="10 11" id="KW-0472">Membrane</keyword>
<keyword evidence="9" id="KW-0443">Lipid metabolism</keyword>
<evidence type="ECO:0000256" key="4">
    <source>
        <dbReference type="ARBA" id="ARBA00022519"/>
    </source>
</evidence>
<evidence type="ECO:0000256" key="5">
    <source>
        <dbReference type="ARBA" id="ARBA00022556"/>
    </source>
</evidence>
<evidence type="ECO:0000259" key="12">
    <source>
        <dbReference type="Pfam" id="PF00892"/>
    </source>
</evidence>
<dbReference type="RefSeq" id="WP_095410248.1">
    <property type="nucleotide sequence ID" value="NZ_CAJPGX010000034.1"/>
</dbReference>
<evidence type="ECO:0000313" key="14">
    <source>
        <dbReference type="Proteomes" id="UP000273734"/>
    </source>
</evidence>
<dbReference type="AlphaFoldDB" id="A0AB74D4S6"/>
<feature type="transmembrane region" description="Helical" evidence="11">
    <location>
        <begin position="115"/>
        <end position="133"/>
    </location>
</feature>
<evidence type="ECO:0000256" key="3">
    <source>
        <dbReference type="ARBA" id="ARBA00022516"/>
    </source>
</evidence>
<keyword evidence="8 11" id="KW-1133">Transmembrane helix</keyword>
<evidence type="ECO:0000256" key="1">
    <source>
        <dbReference type="ARBA" id="ARBA00004651"/>
    </source>
</evidence>
<dbReference type="GO" id="GO:0022857">
    <property type="term" value="F:transmembrane transporter activity"/>
    <property type="evidence" value="ECO:0007669"/>
    <property type="project" value="InterPro"/>
</dbReference>
<feature type="transmembrane region" description="Helical" evidence="11">
    <location>
        <begin position="140"/>
        <end position="158"/>
    </location>
</feature>
<evidence type="ECO:0000256" key="7">
    <source>
        <dbReference type="ARBA" id="ARBA00022985"/>
    </source>
</evidence>
<dbReference type="Pfam" id="PF00892">
    <property type="entry name" value="EamA"/>
    <property type="match status" value="1"/>
</dbReference>
<feature type="transmembrane region" description="Helical" evidence="11">
    <location>
        <begin position="230"/>
        <end position="251"/>
    </location>
</feature>
<sequence length="275" mass="28797">MLSYVSAFVLLSALLHASWNAILHGNRDRFVSMTWMSIGIGCVAAVAVTLLPLPAASAWPFVIASGITHNFYNLGLVYAYRRGDLGVVYPIARGASPLLVATGAALVAGEMLGPAKIAGVCLVSAGIVTLAFQRGQLSRSSLVAALATGVMIALYTVIDGVGVRLSGNSVSYNAWTFLFYLALPPIFIARRGLRALKVPSIEISSSVAGGLVSIAAYGIVVWAMQFDAMGVVSAIRETSVVFAVIIGRIFLREELTAKRFLSCIVIAAGAICIGS</sequence>
<feature type="transmembrane region" description="Helical" evidence="11">
    <location>
        <begin position="201"/>
        <end position="224"/>
    </location>
</feature>
<dbReference type="InterPro" id="IPR000390">
    <property type="entry name" value="Small_drug/metabolite_transptr"/>
</dbReference>
<dbReference type="InterPro" id="IPR000620">
    <property type="entry name" value="EamA_dom"/>
</dbReference>
<feature type="transmembrane region" description="Helical" evidence="11">
    <location>
        <begin position="59"/>
        <end position="80"/>
    </location>
</feature>
<evidence type="ECO:0000313" key="13">
    <source>
        <dbReference type="EMBL" id="RQP76066.1"/>
    </source>
</evidence>
<dbReference type="InterPro" id="IPR037185">
    <property type="entry name" value="EmrE-like"/>
</dbReference>
<reference evidence="13 14" key="1">
    <citation type="submission" date="2018-08" db="EMBL/GenBank/DDBJ databases">
        <title>Comparative analysis of Burkholderia isolates from Puerto Rico.</title>
        <authorList>
            <person name="Hall C."/>
            <person name="Sahl J."/>
            <person name="Wagner D."/>
        </authorList>
    </citation>
    <scope>NUCLEOTIDE SEQUENCE [LARGE SCALE GENOMIC DNA]</scope>
    <source>
        <strain evidence="13 14">Bp8964</strain>
    </source>
</reference>
<dbReference type="GO" id="GO:0009103">
    <property type="term" value="P:lipopolysaccharide biosynthetic process"/>
    <property type="evidence" value="ECO:0007669"/>
    <property type="project" value="UniProtKB-KW"/>
</dbReference>
<comment type="subcellular location">
    <subcellularLocation>
        <location evidence="1">Cell membrane</location>
        <topology evidence="1">Multi-pass membrane protein</topology>
    </subcellularLocation>
</comment>
<comment type="caution">
    <text evidence="13">The sequence shown here is derived from an EMBL/GenBank/DDBJ whole genome shotgun (WGS) entry which is preliminary data.</text>
</comment>
<feature type="transmembrane region" description="Helical" evidence="11">
    <location>
        <begin position="87"/>
        <end position="109"/>
    </location>
</feature>
<feature type="transmembrane region" description="Helical" evidence="11">
    <location>
        <begin position="170"/>
        <end position="189"/>
    </location>
</feature>
<accession>A0AB74D4S6</accession>